<evidence type="ECO:0000313" key="2">
    <source>
        <dbReference type="EMBL" id="TSA82140.1"/>
    </source>
</evidence>
<dbReference type="InterPro" id="IPR007505">
    <property type="entry name" value="PDDEXK_7"/>
</dbReference>
<reference evidence="2 3" key="1">
    <citation type="submission" date="2019-07" db="EMBL/GenBank/DDBJ databases">
        <title>Deinococcus detaillus sp. nov., isolated from humus soil in Antarctica.</title>
        <authorList>
            <person name="Zhang K."/>
        </authorList>
    </citation>
    <scope>NUCLEOTIDE SEQUENCE [LARGE SCALE GENOMIC DNA]</scope>
    <source>
        <strain evidence="2 3">H1</strain>
    </source>
</reference>
<keyword evidence="3" id="KW-1185">Reference proteome</keyword>
<comment type="caution">
    <text evidence="2">The sequence shown here is derived from an EMBL/GenBank/DDBJ whole genome shotgun (WGS) entry which is preliminary data.</text>
</comment>
<dbReference type="EMBL" id="VKDB01000018">
    <property type="protein sequence ID" value="TSA82140.1"/>
    <property type="molecule type" value="Genomic_DNA"/>
</dbReference>
<dbReference type="OrthoDB" id="11970at2"/>
<evidence type="ECO:0000313" key="3">
    <source>
        <dbReference type="Proteomes" id="UP000316092"/>
    </source>
</evidence>
<name>A0A553UPI7_9DEIO</name>
<dbReference type="AlphaFoldDB" id="A0A553UPI7"/>
<accession>A0A553UPI7</accession>
<gene>
    <name evidence="2" type="ORF">FNU79_14075</name>
</gene>
<feature type="region of interest" description="Disordered" evidence="1">
    <location>
        <begin position="466"/>
        <end position="486"/>
    </location>
</feature>
<sequence length="565" mass="62016">MPRLRACALPGCSTVLFPSTDLASVAWQPRVTWVKPSGQPLPGPREWEVAALILDELPGSWESLQVSRNGAALQVTQRHLAGQIQVVVEWPRAGPGQYWLTFSCAGHVATLSCLVEALKLLPGGVESLLADLYEQLPADVALSLQQAGGLAGIAPAALKPATPEEELARLKRALYGTADRPGLINSLRAVAQRPHQVLEAYRLPVRRELLKRPRPAALVRAITQSANHPDHERAVKLPDERVAAHVDIYENHVVKAAVLMVRQRLLALARVATQRKELGQPVADLRADFEWAVSSAPFLTEVSALRGPPVHLTMVLVKRDEYRAALETLLDLQRALEIRLDDERLLHPLQNLPALYQLWCSLHVILALTDACKAAGFALVEERLTSTYPGTVLLKVLPNGQPLLRFERPADGSRVTMTSERTFRRQGSAFRSVSFEQRPDLVIEVQRENGLAELWILDPKYKLDSENDPVSGEAHQPDPAGRPKKTDIDKMHAYRDAIRSPAGAQAVRFAGILYPGPDCSYSPGLGAISARPLHAGALRASLRALFETQEVLTPTPHHDPDTEAS</sequence>
<proteinExistence type="predicted"/>
<protein>
    <submittedName>
        <fullName evidence="2">DUF2357 domain-containing protein</fullName>
    </submittedName>
</protein>
<evidence type="ECO:0000256" key="1">
    <source>
        <dbReference type="SAM" id="MobiDB-lite"/>
    </source>
</evidence>
<dbReference type="Proteomes" id="UP000316092">
    <property type="component" value="Unassembled WGS sequence"/>
</dbReference>
<dbReference type="Pfam" id="PF04411">
    <property type="entry name" value="PDDEXK_7"/>
    <property type="match status" value="1"/>
</dbReference>
<organism evidence="2 3">
    <name type="scientific">Deinococcus detaillensis</name>
    <dbReference type="NCBI Taxonomy" id="2592048"/>
    <lineage>
        <taxon>Bacteria</taxon>
        <taxon>Thermotogati</taxon>
        <taxon>Deinococcota</taxon>
        <taxon>Deinococci</taxon>
        <taxon>Deinococcales</taxon>
        <taxon>Deinococcaceae</taxon>
        <taxon>Deinococcus</taxon>
    </lineage>
</organism>